<evidence type="ECO:0000313" key="1">
    <source>
        <dbReference type="EMBL" id="KAJ4178738.1"/>
    </source>
</evidence>
<dbReference type="PANTHER" id="PTHR24148:SF73">
    <property type="entry name" value="HET DOMAIN PROTEIN (AFU_ORTHOLOGUE AFUA_8G01020)"/>
    <property type="match status" value="1"/>
</dbReference>
<reference evidence="1" key="1">
    <citation type="submission" date="2022-09" db="EMBL/GenBank/DDBJ databases">
        <title>Fusarium specimens isolated from Avocado Roots.</title>
        <authorList>
            <person name="Stajich J."/>
            <person name="Roper C."/>
            <person name="Heimlech-Rivalta G."/>
        </authorList>
    </citation>
    <scope>NUCLEOTIDE SEQUENCE</scope>
    <source>
        <strain evidence="1">A02</strain>
    </source>
</reference>
<evidence type="ECO:0000313" key="2">
    <source>
        <dbReference type="Proteomes" id="UP001152087"/>
    </source>
</evidence>
<protein>
    <submittedName>
        <fullName evidence="1">Uncharacterized protein</fullName>
    </submittedName>
</protein>
<dbReference type="AlphaFoldDB" id="A0A9W8UWA4"/>
<keyword evidence="2" id="KW-1185">Reference proteome</keyword>
<gene>
    <name evidence="1" type="ORF">NW755_012960</name>
</gene>
<dbReference type="Proteomes" id="UP001152087">
    <property type="component" value="Unassembled WGS sequence"/>
</dbReference>
<proteinExistence type="predicted"/>
<dbReference type="EMBL" id="JAOQAV010000068">
    <property type="protein sequence ID" value="KAJ4178738.1"/>
    <property type="molecule type" value="Genomic_DNA"/>
</dbReference>
<organism evidence="1 2">
    <name type="scientific">Fusarium falciforme</name>
    <dbReference type="NCBI Taxonomy" id="195108"/>
    <lineage>
        <taxon>Eukaryota</taxon>
        <taxon>Fungi</taxon>
        <taxon>Dikarya</taxon>
        <taxon>Ascomycota</taxon>
        <taxon>Pezizomycotina</taxon>
        <taxon>Sordariomycetes</taxon>
        <taxon>Hypocreomycetidae</taxon>
        <taxon>Hypocreales</taxon>
        <taxon>Nectriaceae</taxon>
        <taxon>Fusarium</taxon>
        <taxon>Fusarium solani species complex</taxon>
    </lineage>
</organism>
<dbReference type="InterPro" id="IPR052895">
    <property type="entry name" value="HetReg/Transcr_Mod"/>
</dbReference>
<comment type="caution">
    <text evidence="1">The sequence shown here is derived from an EMBL/GenBank/DDBJ whole genome shotgun (WGS) entry which is preliminary data.</text>
</comment>
<accession>A0A9W8UWA4</accession>
<dbReference type="PANTHER" id="PTHR24148">
    <property type="entry name" value="ANKYRIN REPEAT DOMAIN-CONTAINING PROTEIN 39 HOMOLOG-RELATED"/>
    <property type="match status" value="1"/>
</dbReference>
<sequence length="391" mass="44259">MWTLQEFATAPKVTICFGTAAVPLETFVRVTDIHGDGGDSGDSDDGEDGRAFWSREFSNRFGSLVYAFRRHTTLRNAMATTWPWARLNRYLGPLLSQFTPSPLWILRRMARRSSTTIFELVAAFRDSEATDAHDKVYAVMSFMSFVGIPLPMEIDYAIPVKKVYINVCSNQILTCKNESAAYEPLAPLRFSRHKNKYKTSPDKNKGRPLPSWVVDWTSYPWNDNDIIPIPTRTRKLSSEIVPWLQIKPCKDLDQDDRTVEHPTRMIGATRYNATKGIKGNPPSISTDHILTVSGMAIGTVREVALVSCHAAWKLARAGEGASDKERRDRRAMVLRTLAADMLDQPVDWARIGEFWVSLLEALEVAEMRLGEETNNGMRMGPTFFEDPIRHQ</sequence>
<name>A0A9W8UWA4_9HYPO</name>